<dbReference type="Pfam" id="PF02237">
    <property type="entry name" value="BPL_C"/>
    <property type="match status" value="1"/>
</dbReference>
<evidence type="ECO:0000313" key="6">
    <source>
        <dbReference type="EMBL" id="QNN63783.1"/>
    </source>
</evidence>
<dbReference type="InterPro" id="IPR004143">
    <property type="entry name" value="BPL_LPL_catalytic"/>
</dbReference>
<evidence type="ECO:0000259" key="5">
    <source>
        <dbReference type="Pfam" id="PF03099"/>
    </source>
</evidence>
<dbReference type="InterPro" id="IPR045864">
    <property type="entry name" value="aa-tRNA-synth_II/BPL/LPL"/>
</dbReference>
<accession>A0A7G9S7F8</accession>
<dbReference type="SUPFAM" id="SSF55681">
    <property type="entry name" value="Class II aaRS and biotin synthetases"/>
    <property type="match status" value="1"/>
</dbReference>
<dbReference type="GO" id="GO:0004077">
    <property type="term" value="F:biotin--[biotin carboxyl-carrier protein] ligase activity"/>
    <property type="evidence" value="ECO:0007669"/>
    <property type="project" value="UniProtKB-EC"/>
</dbReference>
<keyword evidence="2" id="KW-0092">Biotin</keyword>
<gene>
    <name evidence="6" type="ORF">H9L06_05775</name>
</gene>
<dbReference type="AlphaFoldDB" id="A0A7G9S7F8"/>
<dbReference type="CDD" id="cd16442">
    <property type="entry name" value="BPL"/>
    <property type="match status" value="1"/>
</dbReference>
<dbReference type="GO" id="GO:0005737">
    <property type="term" value="C:cytoplasm"/>
    <property type="evidence" value="ECO:0007669"/>
    <property type="project" value="TreeGrafter"/>
</dbReference>
<reference evidence="6 7" key="1">
    <citation type="submission" date="2020-08" db="EMBL/GenBank/DDBJ databases">
        <title>Genome sequence of Leucobacter denitrificans KACC 14055T.</title>
        <authorList>
            <person name="Hyun D.-W."/>
            <person name="Bae J.-W."/>
        </authorList>
    </citation>
    <scope>NUCLEOTIDE SEQUENCE [LARGE SCALE GENOMIC DNA]</scope>
    <source>
        <strain evidence="6 7">KACC 14055</strain>
    </source>
</reference>
<protein>
    <recommendedName>
        <fullName evidence="3">biotin--[biotin carboxyl-carrier protein] ligase</fullName>
        <ecNumber evidence="3">6.3.4.15</ecNumber>
    </recommendedName>
</protein>
<feature type="domain" description="Biotin protein ligase C-terminal" evidence="4">
    <location>
        <begin position="245"/>
        <end position="292"/>
    </location>
</feature>
<keyword evidence="1 6" id="KW-0436">Ligase</keyword>
<dbReference type="Gene3D" id="3.30.930.10">
    <property type="entry name" value="Bira Bifunctional Protein, Domain 2"/>
    <property type="match status" value="1"/>
</dbReference>
<proteinExistence type="predicted"/>
<evidence type="ECO:0000313" key="7">
    <source>
        <dbReference type="Proteomes" id="UP000515934"/>
    </source>
</evidence>
<dbReference type="Gene3D" id="2.30.30.100">
    <property type="match status" value="1"/>
</dbReference>
<dbReference type="PANTHER" id="PTHR12835:SF5">
    <property type="entry name" value="BIOTIN--PROTEIN LIGASE"/>
    <property type="match status" value="1"/>
</dbReference>
<dbReference type="KEGG" id="ldn:H9L06_05775"/>
<evidence type="ECO:0000256" key="3">
    <source>
        <dbReference type="ARBA" id="ARBA00024227"/>
    </source>
</evidence>
<dbReference type="PANTHER" id="PTHR12835">
    <property type="entry name" value="BIOTIN PROTEIN LIGASE"/>
    <property type="match status" value="1"/>
</dbReference>
<keyword evidence="7" id="KW-1185">Reference proteome</keyword>
<organism evidence="6 7">
    <name type="scientific">Leucobacter denitrificans</name>
    <dbReference type="NCBI Taxonomy" id="683042"/>
    <lineage>
        <taxon>Bacteria</taxon>
        <taxon>Bacillati</taxon>
        <taxon>Actinomycetota</taxon>
        <taxon>Actinomycetes</taxon>
        <taxon>Micrococcales</taxon>
        <taxon>Microbacteriaceae</taxon>
        <taxon>Leucobacter</taxon>
    </lineage>
</organism>
<dbReference type="InterPro" id="IPR004408">
    <property type="entry name" value="Biotin_CoA_COase_ligase"/>
</dbReference>
<evidence type="ECO:0000259" key="4">
    <source>
        <dbReference type="Pfam" id="PF02237"/>
    </source>
</evidence>
<dbReference type="RefSeq" id="WP_187556240.1">
    <property type="nucleotide sequence ID" value="NZ_CP060716.1"/>
</dbReference>
<dbReference type="EC" id="6.3.4.15" evidence="3"/>
<dbReference type="Pfam" id="PF03099">
    <property type="entry name" value="BPL_LplA_LipB"/>
    <property type="match status" value="1"/>
</dbReference>
<dbReference type="EMBL" id="CP060716">
    <property type="protein sequence ID" value="QNN63783.1"/>
    <property type="molecule type" value="Genomic_DNA"/>
</dbReference>
<evidence type="ECO:0000256" key="1">
    <source>
        <dbReference type="ARBA" id="ARBA00022598"/>
    </source>
</evidence>
<dbReference type="Proteomes" id="UP000515934">
    <property type="component" value="Chromosome"/>
</dbReference>
<feature type="domain" description="BPL/LPL catalytic" evidence="5">
    <location>
        <begin position="39"/>
        <end position="163"/>
    </location>
</feature>
<evidence type="ECO:0000256" key="2">
    <source>
        <dbReference type="ARBA" id="ARBA00023267"/>
    </source>
</evidence>
<sequence length="294" mass="31081">MHLDRTHALLPRVEWREESPSTNAELREMAQAAVRSGSPLPHGILLVTDQQTAGKGRLERGWVTPKGQALAVSVLVRGFGAEIGDATGKPDWGELGPAWLPLIAGSAVTAGLQPLYRATDDHEALRVGTKWPNDVHVRDEDDAIEGRPGKKLCGILCELLPDGSAVFGMGLNLLIPEWELPTDRATSLLASGADVGGAESFADEAGADLADRVIEGIVSDLLRLTKLAAESPQAIRNRVARNSLTLGTEVRAHLPGGKLVDGRARALAADGALIIDLPTGGSLEVNAADIEHLR</sequence>
<name>A0A7G9S7F8_9MICO</name>
<dbReference type="InterPro" id="IPR003142">
    <property type="entry name" value="BPL_C"/>
</dbReference>